<reference evidence="1 2" key="1">
    <citation type="submission" date="2024-04" db="EMBL/GenBank/DDBJ databases">
        <title>Human intestinal bacterial collection.</title>
        <authorList>
            <person name="Pauvert C."/>
            <person name="Hitch T.C.A."/>
            <person name="Clavel T."/>
        </authorList>
    </citation>
    <scope>NUCLEOTIDE SEQUENCE [LARGE SCALE GENOMIC DNA]</scope>
    <source>
        <strain evidence="1 2">CLA-AA-H145</strain>
    </source>
</reference>
<proteinExistence type="predicted"/>
<comment type="caution">
    <text evidence="1">The sequence shown here is derived from an EMBL/GenBank/DDBJ whole genome shotgun (WGS) entry which is preliminary data.</text>
</comment>
<dbReference type="RefSeq" id="WP_215759586.1">
    <property type="nucleotide sequence ID" value="NZ_JAHKBE010000015.1"/>
</dbReference>
<evidence type="ECO:0000313" key="2">
    <source>
        <dbReference type="Proteomes" id="UP001487296"/>
    </source>
</evidence>
<dbReference type="EMBL" id="JBBNFP010000015">
    <property type="protein sequence ID" value="MEQ2486503.1"/>
    <property type="molecule type" value="Genomic_DNA"/>
</dbReference>
<evidence type="ECO:0000313" key="1">
    <source>
        <dbReference type="EMBL" id="MEQ2486503.1"/>
    </source>
</evidence>
<gene>
    <name evidence="1" type="ORF">AAAT34_05455</name>
</gene>
<name>A0ABV1FQ04_9BACT</name>
<sequence length="246" mass="27184">MTFLLMGSVCVWAQSEDDNGRRWAIDGQLGGNMIRNAASTDALVPQYRMGSTSNSGLITKLHMEYYLPKAPFSLKVGYEHEELHFLKGDGSCDLNQLMLGGRWYPAPAQWKVCPYVGVDVLYAFGADRGPFEMTSSMSWSANGLTENTYSYAVEGVAKAPRFSLGPVVGADIYLFSSVALQLEYSYRLGVDAPYRAHYTEGGSGRTTDYHGQMHRHALTVGLKLTFPFLWTCDDGYGLLNGLLDIL</sequence>
<keyword evidence="2" id="KW-1185">Reference proteome</keyword>
<dbReference type="Gene3D" id="2.40.160.20">
    <property type="match status" value="1"/>
</dbReference>
<accession>A0ABV1FQ04</accession>
<dbReference type="InterPro" id="IPR011250">
    <property type="entry name" value="OMP/PagP_B-barrel"/>
</dbReference>
<evidence type="ECO:0008006" key="3">
    <source>
        <dbReference type="Google" id="ProtNLM"/>
    </source>
</evidence>
<organism evidence="1 2">
    <name type="scientific">Hallella faecis</name>
    <dbReference type="NCBI Taxonomy" id="2841596"/>
    <lineage>
        <taxon>Bacteria</taxon>
        <taxon>Pseudomonadati</taxon>
        <taxon>Bacteroidota</taxon>
        <taxon>Bacteroidia</taxon>
        <taxon>Bacteroidales</taxon>
        <taxon>Prevotellaceae</taxon>
        <taxon>Hallella</taxon>
    </lineage>
</organism>
<protein>
    <recommendedName>
        <fullName evidence="3">Outer membrane protein beta-barrel domain-containing protein</fullName>
    </recommendedName>
</protein>
<dbReference type="Proteomes" id="UP001487296">
    <property type="component" value="Unassembled WGS sequence"/>
</dbReference>
<dbReference type="SUPFAM" id="SSF56925">
    <property type="entry name" value="OMPA-like"/>
    <property type="match status" value="1"/>
</dbReference>